<dbReference type="Proteomes" id="UP001149954">
    <property type="component" value="Unassembled WGS sequence"/>
</dbReference>
<evidence type="ECO:0000313" key="2">
    <source>
        <dbReference type="EMBL" id="KAJ5504027.1"/>
    </source>
</evidence>
<dbReference type="AlphaFoldDB" id="A0A9W9XVF1"/>
<sequence>MSRFEKEVSQGRSRRGVLHGDRNEKGPSPLGTTIFIALRILDPVLQYGILLPSTASLAAPILGLFGGTPLPLEAPPLRWASHLGA</sequence>
<evidence type="ECO:0000313" key="3">
    <source>
        <dbReference type="Proteomes" id="UP001149954"/>
    </source>
</evidence>
<dbReference type="OrthoDB" id="67965at2759"/>
<reference evidence="2" key="2">
    <citation type="journal article" date="2023" name="IMA Fungus">
        <title>Comparative genomic study of the Penicillium genus elucidates a diverse pangenome and 15 lateral gene transfer events.</title>
        <authorList>
            <person name="Petersen C."/>
            <person name="Sorensen T."/>
            <person name="Nielsen M.R."/>
            <person name="Sondergaard T.E."/>
            <person name="Sorensen J.L."/>
            <person name="Fitzpatrick D.A."/>
            <person name="Frisvad J.C."/>
            <person name="Nielsen K.L."/>
        </authorList>
    </citation>
    <scope>NUCLEOTIDE SEQUENCE</scope>
    <source>
        <strain evidence="2">IBT 29495</strain>
    </source>
</reference>
<keyword evidence="3" id="KW-1185">Reference proteome</keyword>
<reference evidence="2" key="1">
    <citation type="submission" date="2022-12" db="EMBL/GenBank/DDBJ databases">
        <authorList>
            <person name="Petersen C."/>
        </authorList>
    </citation>
    <scope>NUCLEOTIDE SEQUENCE</scope>
    <source>
        <strain evidence="2">IBT 29495</strain>
    </source>
</reference>
<comment type="caution">
    <text evidence="2">The sequence shown here is derived from an EMBL/GenBank/DDBJ whole genome shotgun (WGS) entry which is preliminary data.</text>
</comment>
<dbReference type="EMBL" id="JAPWDS010000003">
    <property type="protein sequence ID" value="KAJ5504027.1"/>
    <property type="molecule type" value="Genomic_DNA"/>
</dbReference>
<name>A0A9W9XVF1_9EURO</name>
<feature type="region of interest" description="Disordered" evidence="1">
    <location>
        <begin position="1"/>
        <end position="27"/>
    </location>
</feature>
<protein>
    <submittedName>
        <fullName evidence="2">Uncharacterized protein</fullName>
    </submittedName>
</protein>
<proteinExistence type="predicted"/>
<organism evidence="2 3">
    <name type="scientific">Penicillium fimorum</name>
    <dbReference type="NCBI Taxonomy" id="1882269"/>
    <lineage>
        <taxon>Eukaryota</taxon>
        <taxon>Fungi</taxon>
        <taxon>Dikarya</taxon>
        <taxon>Ascomycota</taxon>
        <taxon>Pezizomycotina</taxon>
        <taxon>Eurotiomycetes</taxon>
        <taxon>Eurotiomycetidae</taxon>
        <taxon>Eurotiales</taxon>
        <taxon>Aspergillaceae</taxon>
        <taxon>Penicillium</taxon>
    </lineage>
</organism>
<evidence type="ECO:0000256" key="1">
    <source>
        <dbReference type="SAM" id="MobiDB-lite"/>
    </source>
</evidence>
<accession>A0A9W9XVF1</accession>
<gene>
    <name evidence="2" type="ORF">N7463_006901</name>
</gene>